<dbReference type="Gene3D" id="3.40.710.10">
    <property type="entry name" value="DD-peptidase/beta-lactamase superfamily"/>
    <property type="match status" value="1"/>
</dbReference>
<protein>
    <submittedName>
        <fullName evidence="22">Penicillin-binding protein</fullName>
    </submittedName>
</protein>
<evidence type="ECO:0000259" key="21">
    <source>
        <dbReference type="Pfam" id="PF00912"/>
    </source>
</evidence>
<name>A0AA48M821_9BACL</name>
<evidence type="ECO:0000256" key="15">
    <source>
        <dbReference type="ARBA" id="ARBA00023316"/>
    </source>
</evidence>
<dbReference type="PANTHER" id="PTHR32282">
    <property type="entry name" value="BINDING PROTEIN TRANSPEPTIDASE, PUTATIVE-RELATED"/>
    <property type="match status" value="1"/>
</dbReference>
<evidence type="ECO:0000256" key="10">
    <source>
        <dbReference type="ARBA" id="ARBA00022960"/>
    </source>
</evidence>
<evidence type="ECO:0000256" key="3">
    <source>
        <dbReference type="ARBA" id="ARBA00022475"/>
    </source>
</evidence>
<evidence type="ECO:0000256" key="11">
    <source>
        <dbReference type="ARBA" id="ARBA00022984"/>
    </source>
</evidence>
<comment type="similarity">
    <text evidence="1">In the C-terminal section; belongs to the transpeptidase family.</text>
</comment>
<comment type="catalytic activity">
    <reaction evidence="17">
        <text>[GlcNAc-(1-&gt;4)-Mur2Ac(oyl-L-Ala-gamma-D-Glu-L-Lys-D-Ala-D-Ala)](n)-di-trans,octa-cis-undecaprenyl diphosphate + beta-D-GlcNAc-(1-&gt;4)-Mur2Ac(oyl-L-Ala-gamma-D-Glu-L-Lys-D-Ala-D-Ala)-di-trans,octa-cis-undecaprenyl diphosphate = [GlcNAc-(1-&gt;4)-Mur2Ac(oyl-L-Ala-gamma-D-Glu-L-Lys-D-Ala-D-Ala)](n+1)-di-trans,octa-cis-undecaprenyl diphosphate + di-trans,octa-cis-undecaprenyl diphosphate + H(+)</text>
        <dbReference type="Rhea" id="RHEA:23708"/>
        <dbReference type="Rhea" id="RHEA-COMP:9602"/>
        <dbReference type="Rhea" id="RHEA-COMP:9603"/>
        <dbReference type="ChEBI" id="CHEBI:15378"/>
        <dbReference type="ChEBI" id="CHEBI:58405"/>
        <dbReference type="ChEBI" id="CHEBI:60033"/>
        <dbReference type="ChEBI" id="CHEBI:78435"/>
        <dbReference type="EC" id="2.4.99.28"/>
    </reaction>
</comment>
<dbReference type="GO" id="GO:0008955">
    <property type="term" value="F:peptidoglycan glycosyltransferase activity"/>
    <property type="evidence" value="ECO:0007669"/>
    <property type="project" value="UniProtKB-EC"/>
</dbReference>
<sequence>MATKAKQRGKKKKKKLLMFAVSFTVFLIFSVIGGYFVLLYAGEKMIETQIQKLEALKSEPTVIYDKDGNEITKLLREKNTKYVPLTQMPDHLINAFIATEDRRFFEHKGVDMFRIGGAIINDIRKGSLAEGGSTITQQLARRVFLSLEQTFWRKTKEVCIAMALERRYSKDQILEMYLNQIYFGEGAYGVGDAAQRYFDKDVTQLDLHESAMLAAIPKAPTTYSPFNNPDKAKLRRDTVLRLMSEQGFITQEQKVTAQAKPVPEETDETKAGGGLKKGYRAFYDYVIREAEAKYDVTEEDLYRGGWKIYTTFNPKMQDAMVEAYDNPANFPKPGPQRAVESAMIVIDAKTGGIAAMMGGRDYKPKGFNLATDMQRQPGSSFKPLAVYAPAIDSDSKWGPNSSLSNKRQDFNGYEPRNYNNKYSDSVSMTRAVIDSLNVPAVWLLNEIGIGTSLKYLEKFGINLSEKDRNLAIALGGLDKGTSPLKMAQAYTAFPNSGVVSEAHVIERMENERGGIQKVYQPKQEQVIKPETAWKVHTMLERAVKEGTGRNARISGRHVAGKTGTTQSLIGNSSVNKDAWFVGYTPEYVGAVWMGYDKEDAQHLMREGSSLTAKMFATVLKKGLKGEPVRDFEPPAGMKRYEEEKKEAASVHLSADLTLEGNSLKVILTWSGGDDDYTYDVYRVSPDNPDNRQLIAAGVKDNRHVDTLDSPVMYKYVVVPHDADGRELEPSNIAEINTKQLEQLLQEGEHHDDSGTHEDDGTVEGGNGQYPSTGTEGQDGTGQPADDQPSGGETPVIPPDIVQPNGQQLPPNGIELPPPPPEDAGGGRHSPGNGRNR</sequence>
<comment type="catalytic activity">
    <reaction evidence="16">
        <text>Preferential cleavage: (Ac)2-L-Lys-D-Ala-|-D-Ala. Also transpeptidation of peptidyl-alanyl moieties that are N-acyl substituents of D-alanine.</text>
        <dbReference type="EC" id="3.4.16.4"/>
    </reaction>
</comment>
<dbReference type="Pfam" id="PF00912">
    <property type="entry name" value="Transgly"/>
    <property type="match status" value="1"/>
</dbReference>
<dbReference type="SUPFAM" id="SSF53955">
    <property type="entry name" value="Lysozyme-like"/>
    <property type="match status" value="1"/>
</dbReference>
<dbReference type="KEGG" id="bayd:BSPP4475_04835"/>
<keyword evidence="4" id="KW-0121">Carboxypeptidase</keyword>
<keyword evidence="3" id="KW-1003">Cell membrane</keyword>
<dbReference type="GO" id="GO:0009002">
    <property type="term" value="F:serine-type D-Ala-D-Ala carboxypeptidase activity"/>
    <property type="evidence" value="ECO:0007669"/>
    <property type="project" value="UniProtKB-EC"/>
</dbReference>
<comment type="similarity">
    <text evidence="2">In the N-terminal section; belongs to the glycosyltransferase 51 family.</text>
</comment>
<dbReference type="InterPro" id="IPR023346">
    <property type="entry name" value="Lysozyme-like_dom_sf"/>
</dbReference>
<evidence type="ECO:0000256" key="16">
    <source>
        <dbReference type="ARBA" id="ARBA00034000"/>
    </source>
</evidence>
<dbReference type="InterPro" id="IPR050396">
    <property type="entry name" value="Glycosyltr_51/Transpeptidase"/>
</dbReference>
<feature type="compositionally biased region" description="Polar residues" evidence="18">
    <location>
        <begin position="768"/>
        <end position="777"/>
    </location>
</feature>
<dbReference type="GO" id="GO:0071555">
    <property type="term" value="P:cell wall organization"/>
    <property type="evidence" value="ECO:0007669"/>
    <property type="project" value="UniProtKB-KW"/>
</dbReference>
<dbReference type="GO" id="GO:0006508">
    <property type="term" value="P:proteolysis"/>
    <property type="evidence" value="ECO:0007669"/>
    <property type="project" value="UniProtKB-KW"/>
</dbReference>
<evidence type="ECO:0000256" key="9">
    <source>
        <dbReference type="ARBA" id="ARBA00022801"/>
    </source>
</evidence>
<evidence type="ECO:0000259" key="20">
    <source>
        <dbReference type="Pfam" id="PF00905"/>
    </source>
</evidence>
<feature type="compositionally biased region" description="Basic and acidic residues" evidence="18">
    <location>
        <begin position="747"/>
        <end position="759"/>
    </location>
</feature>
<dbReference type="Proteomes" id="UP001189619">
    <property type="component" value="Chromosome"/>
</dbReference>
<evidence type="ECO:0000256" key="19">
    <source>
        <dbReference type="SAM" id="Phobius"/>
    </source>
</evidence>
<reference evidence="22" key="1">
    <citation type="submission" date="2023-07" db="EMBL/GenBank/DDBJ databases">
        <authorList>
            <person name="Ivanov I."/>
            <person name="Teneva D."/>
            <person name="Stoikov I."/>
        </authorList>
    </citation>
    <scope>NUCLEOTIDE SEQUENCE</scope>
    <source>
        <strain evidence="22">4475</strain>
    </source>
</reference>
<dbReference type="InterPro" id="IPR036950">
    <property type="entry name" value="PBP_transglycosylase"/>
</dbReference>
<evidence type="ECO:0000256" key="17">
    <source>
        <dbReference type="ARBA" id="ARBA00049902"/>
    </source>
</evidence>
<dbReference type="GO" id="GO:0030288">
    <property type="term" value="C:outer membrane-bounded periplasmic space"/>
    <property type="evidence" value="ECO:0007669"/>
    <property type="project" value="TreeGrafter"/>
</dbReference>
<dbReference type="PANTHER" id="PTHR32282:SF32">
    <property type="entry name" value="PENICILLIN-BINDING PROTEIN 2A"/>
    <property type="match status" value="1"/>
</dbReference>
<dbReference type="FunFam" id="1.10.3810.10:FF:000001">
    <property type="entry name" value="Penicillin-binding protein 1A"/>
    <property type="match status" value="1"/>
</dbReference>
<evidence type="ECO:0000256" key="18">
    <source>
        <dbReference type="SAM" id="MobiDB-lite"/>
    </source>
</evidence>
<evidence type="ECO:0000256" key="2">
    <source>
        <dbReference type="ARBA" id="ARBA00007739"/>
    </source>
</evidence>
<keyword evidence="11" id="KW-0573">Peptidoglycan synthesis</keyword>
<keyword evidence="14" id="KW-0511">Multifunctional enzyme</keyword>
<keyword evidence="8 19" id="KW-0812">Transmembrane</keyword>
<dbReference type="RefSeq" id="WP_212133541.1">
    <property type="nucleotide sequence ID" value="NZ_OY569118.1"/>
</dbReference>
<keyword evidence="10" id="KW-0133">Cell shape</keyword>
<dbReference type="EMBL" id="OY569118">
    <property type="protein sequence ID" value="CAJ1001652.1"/>
    <property type="molecule type" value="Genomic_DNA"/>
</dbReference>
<keyword evidence="6" id="KW-0328">Glycosyltransferase</keyword>
<keyword evidence="23" id="KW-1185">Reference proteome</keyword>
<dbReference type="NCBIfam" id="TIGR02074">
    <property type="entry name" value="PBP_1a_fam"/>
    <property type="match status" value="1"/>
</dbReference>
<keyword evidence="13 19" id="KW-0472">Membrane</keyword>
<evidence type="ECO:0000256" key="12">
    <source>
        <dbReference type="ARBA" id="ARBA00022989"/>
    </source>
</evidence>
<keyword evidence="5" id="KW-0645">Protease</keyword>
<dbReference type="Gene3D" id="1.10.3810.10">
    <property type="entry name" value="Biosynthetic peptidoglycan transglycosylase-like"/>
    <property type="match status" value="1"/>
</dbReference>
<evidence type="ECO:0000313" key="23">
    <source>
        <dbReference type="Proteomes" id="UP001189619"/>
    </source>
</evidence>
<feature type="region of interest" description="Disordered" evidence="18">
    <location>
        <begin position="747"/>
        <end position="836"/>
    </location>
</feature>
<evidence type="ECO:0000256" key="8">
    <source>
        <dbReference type="ARBA" id="ARBA00022692"/>
    </source>
</evidence>
<dbReference type="InterPro" id="IPR001264">
    <property type="entry name" value="Glyco_trans_51"/>
</dbReference>
<dbReference type="InterPro" id="IPR001460">
    <property type="entry name" value="PCN-bd_Tpept"/>
</dbReference>
<feature type="domain" description="Glycosyl transferase family 51" evidence="21">
    <location>
        <begin position="68"/>
        <end position="243"/>
    </location>
</feature>
<proteinExistence type="inferred from homology"/>
<evidence type="ECO:0000256" key="6">
    <source>
        <dbReference type="ARBA" id="ARBA00022676"/>
    </source>
</evidence>
<evidence type="ECO:0000256" key="1">
    <source>
        <dbReference type="ARBA" id="ARBA00007090"/>
    </source>
</evidence>
<dbReference type="Pfam" id="PF00905">
    <property type="entry name" value="Transpeptidase"/>
    <property type="match status" value="1"/>
</dbReference>
<dbReference type="AlphaFoldDB" id="A0AA48M821"/>
<organism evidence="22 23">
    <name type="scientific">Brevibacillus aydinogluensis</name>
    <dbReference type="NCBI Taxonomy" id="927786"/>
    <lineage>
        <taxon>Bacteria</taxon>
        <taxon>Bacillati</taxon>
        <taxon>Bacillota</taxon>
        <taxon>Bacilli</taxon>
        <taxon>Bacillales</taxon>
        <taxon>Paenibacillaceae</taxon>
        <taxon>Brevibacillus</taxon>
    </lineage>
</organism>
<keyword evidence="7" id="KW-0808">Transferase</keyword>
<keyword evidence="15" id="KW-0961">Cell wall biogenesis/degradation</keyword>
<evidence type="ECO:0000313" key="22">
    <source>
        <dbReference type="EMBL" id="CAJ1001652.1"/>
    </source>
</evidence>
<dbReference type="InterPro" id="IPR012338">
    <property type="entry name" value="Beta-lactam/transpept-like"/>
</dbReference>
<feature type="transmembrane region" description="Helical" evidence="19">
    <location>
        <begin position="16"/>
        <end position="41"/>
    </location>
</feature>
<gene>
    <name evidence="22" type="ORF">BSPP4475_04835</name>
</gene>
<evidence type="ECO:0000256" key="4">
    <source>
        <dbReference type="ARBA" id="ARBA00022645"/>
    </source>
</evidence>
<dbReference type="GO" id="GO:0009252">
    <property type="term" value="P:peptidoglycan biosynthetic process"/>
    <property type="evidence" value="ECO:0007669"/>
    <property type="project" value="UniProtKB-KW"/>
</dbReference>
<evidence type="ECO:0000256" key="13">
    <source>
        <dbReference type="ARBA" id="ARBA00023136"/>
    </source>
</evidence>
<accession>A0AA48M821</accession>
<keyword evidence="9" id="KW-0378">Hydrolase</keyword>
<evidence type="ECO:0000256" key="14">
    <source>
        <dbReference type="ARBA" id="ARBA00023268"/>
    </source>
</evidence>
<feature type="region of interest" description="Disordered" evidence="18">
    <location>
        <begin position="395"/>
        <end position="416"/>
    </location>
</feature>
<keyword evidence="12 19" id="KW-1133">Transmembrane helix</keyword>
<evidence type="ECO:0000256" key="7">
    <source>
        <dbReference type="ARBA" id="ARBA00022679"/>
    </source>
</evidence>
<evidence type="ECO:0000256" key="5">
    <source>
        <dbReference type="ARBA" id="ARBA00022670"/>
    </source>
</evidence>
<dbReference type="GO" id="GO:0008658">
    <property type="term" value="F:penicillin binding"/>
    <property type="evidence" value="ECO:0007669"/>
    <property type="project" value="InterPro"/>
</dbReference>
<dbReference type="SUPFAM" id="SSF56601">
    <property type="entry name" value="beta-lactamase/transpeptidase-like"/>
    <property type="match status" value="1"/>
</dbReference>
<dbReference type="GO" id="GO:0008360">
    <property type="term" value="P:regulation of cell shape"/>
    <property type="evidence" value="ECO:0007669"/>
    <property type="project" value="UniProtKB-KW"/>
</dbReference>
<feature type="domain" description="Penicillin-binding protein transpeptidase" evidence="20">
    <location>
        <begin position="343"/>
        <end position="619"/>
    </location>
</feature>